<dbReference type="RefSeq" id="WP_078811585.1">
    <property type="nucleotide sequence ID" value="NZ_FUYE01000001.1"/>
</dbReference>
<organism evidence="2 3">
    <name type="scientific">Prosthecobacter debontii</name>
    <dbReference type="NCBI Taxonomy" id="48467"/>
    <lineage>
        <taxon>Bacteria</taxon>
        <taxon>Pseudomonadati</taxon>
        <taxon>Verrucomicrobiota</taxon>
        <taxon>Verrucomicrobiia</taxon>
        <taxon>Verrucomicrobiales</taxon>
        <taxon>Verrucomicrobiaceae</taxon>
        <taxon>Prosthecobacter</taxon>
    </lineage>
</organism>
<dbReference type="PROSITE" id="PS51257">
    <property type="entry name" value="PROKAR_LIPOPROTEIN"/>
    <property type="match status" value="1"/>
</dbReference>
<evidence type="ECO:0000256" key="1">
    <source>
        <dbReference type="SAM" id="MobiDB-lite"/>
    </source>
</evidence>
<evidence type="ECO:0000313" key="2">
    <source>
        <dbReference type="EMBL" id="SKA77317.1"/>
    </source>
</evidence>
<reference evidence="3" key="1">
    <citation type="submission" date="2017-02" db="EMBL/GenBank/DDBJ databases">
        <authorList>
            <person name="Varghese N."/>
            <person name="Submissions S."/>
        </authorList>
    </citation>
    <scope>NUCLEOTIDE SEQUENCE [LARGE SCALE GENOMIC DNA]</scope>
    <source>
        <strain evidence="3">ATCC 700200</strain>
    </source>
</reference>
<keyword evidence="3" id="KW-1185">Reference proteome</keyword>
<accession>A0A1T4WJF3</accession>
<gene>
    <name evidence="2" type="ORF">SAMN02745166_00363</name>
</gene>
<dbReference type="AlphaFoldDB" id="A0A1T4WJF3"/>
<proteinExistence type="predicted"/>
<dbReference type="Proteomes" id="UP000190774">
    <property type="component" value="Unassembled WGS sequence"/>
</dbReference>
<feature type="region of interest" description="Disordered" evidence="1">
    <location>
        <begin position="138"/>
        <end position="164"/>
    </location>
</feature>
<dbReference type="SUPFAM" id="SSF54001">
    <property type="entry name" value="Cysteine proteinases"/>
    <property type="match status" value="1"/>
</dbReference>
<dbReference type="Gene3D" id="3.90.1720.10">
    <property type="entry name" value="endopeptidase domain like (from Nostoc punctiforme)"/>
    <property type="match status" value="1"/>
</dbReference>
<evidence type="ECO:0000313" key="3">
    <source>
        <dbReference type="Proteomes" id="UP000190774"/>
    </source>
</evidence>
<protein>
    <recommendedName>
        <fullName evidence="4">NlpC/P60 family protein</fullName>
    </recommendedName>
</protein>
<evidence type="ECO:0008006" key="4">
    <source>
        <dbReference type="Google" id="ProtNLM"/>
    </source>
</evidence>
<dbReference type="EMBL" id="FUYE01000001">
    <property type="protein sequence ID" value="SKA77317.1"/>
    <property type="molecule type" value="Genomic_DNA"/>
</dbReference>
<dbReference type="OrthoDB" id="5243658at2"/>
<dbReference type="InterPro" id="IPR038765">
    <property type="entry name" value="Papain-like_cys_pep_sf"/>
</dbReference>
<name>A0A1T4WJF3_9BACT</name>
<sequence>MRLLAVAGCFVLASCGSSPKTWDYEYSRGKTAVLVGGKAVPPAGLPPQVMRAISAGNRIAGKPYKFGGGHRSFEDTGYDCSGTVSYVLHSAGLLDTPGTSSSLRSFGKPGPGKHITVFSKDGHAFIIVAGMRLDTGYNGERKGPRWSSRSRPSKGYVMRHPAGL</sequence>